<sequence length="384" mass="44959">MSNIYKAANGLEMDLDYKPDVFVEDIEKLSNDEWLEKRRTGIGGSDYGVLYGLSPFNTTKDLYLDKVGLKERLPEGEEDNWAAKEIGHRLEEVVAMIFYKKTGIQPYAVRKMFRHPKYYWMLADVDYFVDIPDRDGNMRTYILEIKTTAFNNKDKWGTEFSPAVPYTYQLQTRSYCAVCNVSGVIICCLFDNNENSLFIRRVDRDLDIEAEIIEAGRNFWQNNVEKRIEPVYTEDGDMILKSVRNRLRNASKINNLELDGDDTVENGDEEYTLEELVDKYFEYSKEKSKYEKKRMEYESQMKKIQAFIETKTNVSEGLIILNDNAEKNCQIKYSKRCRTSINKESLEKMQIVDKELYDELVGKGYLTTSECNIFKPKYVRKGND</sequence>
<evidence type="ECO:0000313" key="3">
    <source>
        <dbReference type="EMBL" id="MCT7397698.1"/>
    </source>
</evidence>
<dbReference type="EMBL" id="JAODBU010000002">
    <property type="protein sequence ID" value="MCT7397698.1"/>
    <property type="molecule type" value="Genomic_DNA"/>
</dbReference>
<dbReference type="Gene3D" id="3.90.320.10">
    <property type="match status" value="1"/>
</dbReference>
<name>A0ABT2LXW5_9FIRM</name>
<comment type="caution">
    <text evidence="3">The sequence shown here is derived from an EMBL/GenBank/DDBJ whole genome shotgun (WGS) entry which is preliminary data.</text>
</comment>
<gene>
    <name evidence="3" type="ORF">N5B56_01185</name>
</gene>
<proteinExistence type="predicted"/>
<keyword evidence="4" id="KW-1185">Reference proteome</keyword>
<evidence type="ECO:0000313" key="4">
    <source>
        <dbReference type="Proteomes" id="UP001431199"/>
    </source>
</evidence>
<dbReference type="Pfam" id="PF09588">
    <property type="entry name" value="YqaJ"/>
    <property type="match status" value="1"/>
</dbReference>
<dbReference type="RefSeq" id="WP_260978135.1">
    <property type="nucleotide sequence ID" value="NZ_JAODBU010000002.1"/>
</dbReference>
<feature type="domain" description="YqaJ viral recombinase" evidence="2">
    <location>
        <begin position="33"/>
        <end position="180"/>
    </location>
</feature>
<dbReference type="InterPro" id="IPR011604">
    <property type="entry name" value="PDDEXK-like_dom_sf"/>
</dbReference>
<dbReference type="Proteomes" id="UP001431199">
    <property type="component" value="Unassembled WGS sequence"/>
</dbReference>
<organism evidence="3 4">
    <name type="scientific">Eubacterium album</name>
    <dbReference type="NCBI Taxonomy" id="2978477"/>
    <lineage>
        <taxon>Bacteria</taxon>
        <taxon>Bacillati</taxon>
        <taxon>Bacillota</taxon>
        <taxon>Clostridia</taxon>
        <taxon>Eubacteriales</taxon>
        <taxon>Eubacteriaceae</taxon>
        <taxon>Eubacterium</taxon>
    </lineage>
</organism>
<accession>A0ABT2LXW5</accession>
<dbReference type="NCBIfam" id="TIGR03033">
    <property type="entry name" value="phage_rel_nuc"/>
    <property type="match status" value="1"/>
</dbReference>
<evidence type="ECO:0000259" key="2">
    <source>
        <dbReference type="Pfam" id="PF09588"/>
    </source>
</evidence>
<dbReference type="InterPro" id="IPR017482">
    <property type="entry name" value="Lambda-type_endonuclease"/>
</dbReference>
<protein>
    <submittedName>
        <fullName evidence="3">YqaJ viral recombinase family protein</fullName>
    </submittedName>
</protein>
<reference evidence="3" key="1">
    <citation type="submission" date="2022-09" db="EMBL/GenBank/DDBJ databases">
        <title>Eubacterium sp. LFL-14 isolated from human feces.</title>
        <authorList>
            <person name="Liu F."/>
        </authorList>
    </citation>
    <scope>NUCLEOTIDE SEQUENCE</scope>
    <source>
        <strain evidence="3">LFL-14</strain>
    </source>
</reference>
<keyword evidence="1" id="KW-0378">Hydrolase</keyword>
<evidence type="ECO:0000256" key="1">
    <source>
        <dbReference type="ARBA" id="ARBA00022801"/>
    </source>
</evidence>
<dbReference type="InterPro" id="IPR019080">
    <property type="entry name" value="YqaJ_viral_recombinase"/>
</dbReference>
<dbReference type="InterPro" id="IPR011335">
    <property type="entry name" value="Restrct_endonuc-II-like"/>
</dbReference>
<dbReference type="SUPFAM" id="SSF52980">
    <property type="entry name" value="Restriction endonuclease-like"/>
    <property type="match status" value="1"/>
</dbReference>